<dbReference type="EMBL" id="JALBCA010000053">
    <property type="protein sequence ID" value="KAI2385934.1"/>
    <property type="molecule type" value="Genomic_DNA"/>
</dbReference>
<comment type="caution">
    <text evidence="1">The sequence shown here is derived from an EMBL/GenBank/DDBJ whole genome shotgun (WGS) entry which is preliminary data.</text>
</comment>
<gene>
    <name evidence="1" type="ORF">LOY88_003854</name>
</gene>
<proteinExistence type="predicted"/>
<evidence type="ECO:0000313" key="1">
    <source>
        <dbReference type="EMBL" id="KAI2385934.1"/>
    </source>
</evidence>
<organism evidence="1">
    <name type="scientific">Ophidiomyces ophidiicola</name>
    <dbReference type="NCBI Taxonomy" id="1387563"/>
    <lineage>
        <taxon>Eukaryota</taxon>
        <taxon>Fungi</taxon>
        <taxon>Dikarya</taxon>
        <taxon>Ascomycota</taxon>
        <taxon>Pezizomycotina</taxon>
        <taxon>Eurotiomycetes</taxon>
        <taxon>Eurotiomycetidae</taxon>
        <taxon>Onygenales</taxon>
        <taxon>Onygenaceae</taxon>
        <taxon>Ophidiomyces</taxon>
    </lineage>
</organism>
<protein>
    <submittedName>
        <fullName evidence="1">Uncharacterized protein</fullName>
    </submittedName>
</protein>
<accession>A0ACB8UVE8</accession>
<sequence length="417" mass="46095">MSELTTTEGRKSAQVHESSFVAFDHAAAGHDGVLCHEDGSLIAKPCTPQEIEFYESSARHPEFRKYMPIFMGTLAVFSEEPSKPATLRPPEVSAALPSSSGADTPLTPELSTHPDLVSIAKASQNKPEWVPSGGRRIETGCSIVLENVAGGFQKPSVLDVKLGARLWDDDAPLSKRERLDEVSRYTTSSGLGFRIAGMKTWIGEAATPFSGERLVPTEKHIPGDANEEVRRSMKIVEEEGYRRYDKYYGRAFNEHNVKTAIRSFLDSANIGTTDRSKLIAQRIAARLRAMQSMLEKEESRMYSASILIVYEGEPEALERALGEEEEEKQKRYYQAGSTPEVDFTDLVLMRPSQASCQNAITSDGNLNDEEVAEVRKVLDIRLIDFAHARWTPGQGPDENVLQGVRSLVSIMEALANG</sequence>
<name>A0ACB8UVE8_9EURO</name>
<reference evidence="1" key="1">
    <citation type="journal article" date="2022" name="bioRxiv">
        <title>Population genetic analysis of Ophidiomyces ophidiicola, the causative agent of snake fungal disease, indicates recent introductions to the USA.</title>
        <authorList>
            <person name="Ladner J.T."/>
            <person name="Palmer J.M."/>
            <person name="Ettinger C.L."/>
            <person name="Stajich J.E."/>
            <person name="Farrell T.M."/>
            <person name="Glorioso B.M."/>
            <person name="Lawson B."/>
            <person name="Price S.J."/>
            <person name="Stengle A.G."/>
            <person name="Grear D.A."/>
            <person name="Lorch J.M."/>
        </authorList>
    </citation>
    <scope>NUCLEOTIDE SEQUENCE</scope>
    <source>
        <strain evidence="1">NWHC 24266-5</strain>
    </source>
</reference>